<dbReference type="Gene3D" id="1.10.260.40">
    <property type="entry name" value="lambda repressor-like DNA-binding domains"/>
    <property type="match status" value="1"/>
</dbReference>
<reference evidence="2" key="1">
    <citation type="submission" date="2023-07" db="EMBL/GenBank/DDBJ databases">
        <authorList>
            <person name="Aktuganov G."/>
            <person name="Boyko T."/>
            <person name="Delegan Y."/>
            <person name="Galimzianova N."/>
            <person name="Gilvanova E."/>
            <person name="Korobov V."/>
            <person name="Kuzmina L."/>
            <person name="Melentiev A."/>
            <person name="Milman P."/>
            <person name="Ryabova A."/>
            <person name="Stupak E."/>
            <person name="Yasakov T."/>
            <person name="Zharikova N."/>
            <person name="Zhurenko E."/>
        </authorList>
    </citation>
    <scope>NUCLEOTIDE SEQUENCE</scope>
    <source>
        <strain evidence="2">IB-739</strain>
    </source>
</reference>
<name>A0ABT8VHE2_9BACL</name>
<dbReference type="CDD" id="cd00093">
    <property type="entry name" value="HTH_XRE"/>
    <property type="match status" value="1"/>
</dbReference>
<dbReference type="InterPro" id="IPR001387">
    <property type="entry name" value="Cro/C1-type_HTH"/>
</dbReference>
<dbReference type="Proteomes" id="UP001168883">
    <property type="component" value="Unassembled WGS sequence"/>
</dbReference>
<sequence>MKSTKRRHTPYTKLKALLDERGVSQKEVATLLGKSPSALNQNLNGTGGDFSLSEVRLICREYGISADEFFLHPEVSKKKQDSA</sequence>
<organism evidence="2 3">
    <name type="scientific">Paenibacillus ehimensis</name>
    <dbReference type="NCBI Taxonomy" id="79264"/>
    <lineage>
        <taxon>Bacteria</taxon>
        <taxon>Bacillati</taxon>
        <taxon>Bacillota</taxon>
        <taxon>Bacilli</taxon>
        <taxon>Bacillales</taxon>
        <taxon>Paenibacillaceae</taxon>
        <taxon>Paenibacillus</taxon>
    </lineage>
</organism>
<comment type="caution">
    <text evidence="2">The sequence shown here is derived from an EMBL/GenBank/DDBJ whole genome shotgun (WGS) entry which is preliminary data.</text>
</comment>
<evidence type="ECO:0000313" key="3">
    <source>
        <dbReference type="Proteomes" id="UP001168883"/>
    </source>
</evidence>
<evidence type="ECO:0000259" key="1">
    <source>
        <dbReference type="PROSITE" id="PS50943"/>
    </source>
</evidence>
<dbReference type="SMART" id="SM00530">
    <property type="entry name" value="HTH_XRE"/>
    <property type="match status" value="1"/>
</dbReference>
<dbReference type="RefSeq" id="WP_302880689.1">
    <property type="nucleotide sequence ID" value="NZ_JAUMKJ010000040.1"/>
</dbReference>
<dbReference type="EMBL" id="JAUMKJ010000040">
    <property type="protein sequence ID" value="MDO3680399.1"/>
    <property type="molecule type" value="Genomic_DNA"/>
</dbReference>
<dbReference type="PROSITE" id="PS50943">
    <property type="entry name" value="HTH_CROC1"/>
    <property type="match status" value="1"/>
</dbReference>
<evidence type="ECO:0000313" key="2">
    <source>
        <dbReference type="EMBL" id="MDO3680399.1"/>
    </source>
</evidence>
<feature type="domain" description="HTH cro/C1-type" evidence="1">
    <location>
        <begin position="14"/>
        <end position="69"/>
    </location>
</feature>
<protein>
    <submittedName>
        <fullName evidence="2">Helix-turn-helix transcriptional regulator</fullName>
    </submittedName>
</protein>
<dbReference type="SUPFAM" id="SSF47413">
    <property type="entry name" value="lambda repressor-like DNA-binding domains"/>
    <property type="match status" value="1"/>
</dbReference>
<accession>A0ABT8VHE2</accession>
<dbReference type="Pfam" id="PF01381">
    <property type="entry name" value="HTH_3"/>
    <property type="match status" value="1"/>
</dbReference>
<dbReference type="InterPro" id="IPR010982">
    <property type="entry name" value="Lambda_DNA-bd_dom_sf"/>
</dbReference>
<proteinExistence type="predicted"/>
<gene>
    <name evidence="2" type="ORF">Q3C12_25655</name>
</gene>
<keyword evidence="3" id="KW-1185">Reference proteome</keyword>